<dbReference type="AlphaFoldDB" id="A0AAD7R9M1"/>
<gene>
    <name evidence="1" type="ORF">AAFF_G00289780</name>
</gene>
<accession>A0AAD7R9M1</accession>
<reference evidence="1" key="1">
    <citation type="journal article" date="2023" name="Science">
        <title>Genome structures resolve the early diversification of teleost fishes.</title>
        <authorList>
            <person name="Parey E."/>
            <person name="Louis A."/>
            <person name="Montfort J."/>
            <person name="Bouchez O."/>
            <person name="Roques C."/>
            <person name="Iampietro C."/>
            <person name="Lluch J."/>
            <person name="Castinel A."/>
            <person name="Donnadieu C."/>
            <person name="Desvignes T."/>
            <person name="Floi Bucao C."/>
            <person name="Jouanno E."/>
            <person name="Wen M."/>
            <person name="Mejri S."/>
            <person name="Dirks R."/>
            <person name="Jansen H."/>
            <person name="Henkel C."/>
            <person name="Chen W.J."/>
            <person name="Zahm M."/>
            <person name="Cabau C."/>
            <person name="Klopp C."/>
            <person name="Thompson A.W."/>
            <person name="Robinson-Rechavi M."/>
            <person name="Braasch I."/>
            <person name="Lecointre G."/>
            <person name="Bobe J."/>
            <person name="Postlethwait J.H."/>
            <person name="Berthelot C."/>
            <person name="Roest Crollius H."/>
            <person name="Guiguen Y."/>
        </authorList>
    </citation>
    <scope>NUCLEOTIDE SEQUENCE</scope>
    <source>
        <strain evidence="1">NC1722</strain>
    </source>
</reference>
<dbReference type="Proteomes" id="UP001221898">
    <property type="component" value="Unassembled WGS sequence"/>
</dbReference>
<organism evidence="1 2">
    <name type="scientific">Aldrovandia affinis</name>
    <dbReference type="NCBI Taxonomy" id="143900"/>
    <lineage>
        <taxon>Eukaryota</taxon>
        <taxon>Metazoa</taxon>
        <taxon>Chordata</taxon>
        <taxon>Craniata</taxon>
        <taxon>Vertebrata</taxon>
        <taxon>Euteleostomi</taxon>
        <taxon>Actinopterygii</taxon>
        <taxon>Neopterygii</taxon>
        <taxon>Teleostei</taxon>
        <taxon>Notacanthiformes</taxon>
        <taxon>Halosauridae</taxon>
        <taxon>Aldrovandia</taxon>
    </lineage>
</organism>
<comment type="caution">
    <text evidence="1">The sequence shown here is derived from an EMBL/GenBank/DDBJ whole genome shotgun (WGS) entry which is preliminary data.</text>
</comment>
<name>A0AAD7R9M1_9TELE</name>
<evidence type="ECO:0000313" key="2">
    <source>
        <dbReference type="Proteomes" id="UP001221898"/>
    </source>
</evidence>
<protein>
    <submittedName>
        <fullName evidence="1">Uncharacterized protein</fullName>
    </submittedName>
</protein>
<keyword evidence="2" id="KW-1185">Reference proteome</keyword>
<proteinExistence type="predicted"/>
<evidence type="ECO:0000313" key="1">
    <source>
        <dbReference type="EMBL" id="KAJ8372403.1"/>
    </source>
</evidence>
<dbReference type="EMBL" id="JAINUG010000403">
    <property type="protein sequence ID" value="KAJ8372403.1"/>
    <property type="molecule type" value="Genomic_DNA"/>
</dbReference>
<sequence length="130" mass="13544">MSLAQTLLTQGKTLNLNSNCHNCSCCWGLRPSQFFSQIPLTANSVISSPAWGSWARGEESVGKAEGLMSASATIRAAASQRRALAPEAFQSSSARSPDVEAPAPSAYPSNTYSFSISKLAIGNIVGCTGS</sequence>